<proteinExistence type="predicted"/>
<dbReference type="EMBL" id="RRCT01000012">
    <property type="protein sequence ID" value="RQW74069.1"/>
    <property type="molecule type" value="Genomic_DNA"/>
</dbReference>
<evidence type="ECO:0000313" key="2">
    <source>
        <dbReference type="Proteomes" id="UP000274033"/>
    </source>
</evidence>
<evidence type="ECO:0000313" key="1">
    <source>
        <dbReference type="EMBL" id="RQW74069.1"/>
    </source>
</evidence>
<dbReference type="AlphaFoldDB" id="A0A3N9UC85"/>
<dbReference type="RefSeq" id="WP_124765417.1">
    <property type="nucleotide sequence ID" value="NZ_JAFBDY010000011.1"/>
</dbReference>
<dbReference type="GO" id="GO:0016787">
    <property type="term" value="F:hydrolase activity"/>
    <property type="evidence" value="ECO:0007669"/>
    <property type="project" value="UniProtKB-KW"/>
</dbReference>
<comment type="caution">
    <text evidence="1">The sequence shown here is derived from an EMBL/GenBank/DDBJ whole genome shotgun (WGS) entry which is preliminary data.</text>
</comment>
<keyword evidence="1" id="KW-0378">Hydrolase</keyword>
<name>A0A3N9UC85_9BACI</name>
<sequence length="57" mass="6344">MKQLKQNSTEMNTVLKNLELENLTLSPSLQQKAIDIVNSGKKITPSIIKGALNHEKL</sequence>
<gene>
    <name evidence="1" type="ORF">EBB45_13035</name>
</gene>
<dbReference type="OrthoDB" id="2736506at2"/>
<reference evidence="1 2" key="1">
    <citation type="journal article" date="2013" name="J. Microbiol.">
        <title>Lysinibacillus chungkukjangi sp. nov., isolated from Chungkukjang, Korean fermented soybean food.</title>
        <authorList>
            <person name="Kim S.J."/>
            <person name="Jang Y.H."/>
            <person name="Hamada M."/>
            <person name="Ahn J.H."/>
            <person name="Weon H.Y."/>
            <person name="Suzuki K."/>
            <person name="Whang K.S."/>
            <person name="Kwon S.W."/>
        </authorList>
    </citation>
    <scope>NUCLEOTIDE SEQUENCE [LARGE SCALE GENOMIC DNA]</scope>
    <source>
        <strain evidence="1 2">MCCC 1A12701</strain>
    </source>
</reference>
<accession>A0A3N9UC85</accession>
<keyword evidence="2" id="KW-1185">Reference proteome</keyword>
<protein>
    <submittedName>
        <fullName evidence="1">Zn-dependent hydrolase</fullName>
    </submittedName>
</protein>
<dbReference type="Proteomes" id="UP000274033">
    <property type="component" value="Unassembled WGS sequence"/>
</dbReference>
<organism evidence="1 2">
    <name type="scientific">Lysinibacillus composti</name>
    <dbReference type="NCBI Taxonomy" id="720633"/>
    <lineage>
        <taxon>Bacteria</taxon>
        <taxon>Bacillati</taxon>
        <taxon>Bacillota</taxon>
        <taxon>Bacilli</taxon>
        <taxon>Bacillales</taxon>
        <taxon>Bacillaceae</taxon>
        <taxon>Lysinibacillus</taxon>
    </lineage>
</organism>